<gene>
    <name evidence="2" type="ORF">D9X91_13840</name>
</gene>
<comment type="caution">
    <text evidence="2">The sequence shown here is derived from an EMBL/GenBank/DDBJ whole genome shotgun (WGS) entry which is preliminary data.</text>
</comment>
<keyword evidence="1" id="KW-0472">Membrane</keyword>
<feature type="transmembrane region" description="Helical" evidence="1">
    <location>
        <begin position="176"/>
        <end position="196"/>
    </location>
</feature>
<dbReference type="PANTHER" id="PTHR41771">
    <property type="entry name" value="MEMBRANE PROTEIN-RELATED"/>
    <property type="match status" value="1"/>
</dbReference>
<feature type="transmembrane region" description="Helical" evidence="1">
    <location>
        <begin position="245"/>
        <end position="274"/>
    </location>
</feature>
<keyword evidence="1" id="KW-1133">Transmembrane helix</keyword>
<dbReference type="InterPro" id="IPR012507">
    <property type="entry name" value="YibE_F"/>
</dbReference>
<evidence type="ECO:0000256" key="1">
    <source>
        <dbReference type="SAM" id="Phobius"/>
    </source>
</evidence>
<name>A0A3L7JVV6_9BACI</name>
<reference evidence="2 3" key="1">
    <citation type="submission" date="2018-10" db="EMBL/GenBank/DDBJ databases">
        <title>Falsibacillus sp. genome draft.</title>
        <authorList>
            <person name="Shi S."/>
        </authorList>
    </citation>
    <scope>NUCLEOTIDE SEQUENCE [LARGE SCALE GENOMIC DNA]</scope>
    <source>
        <strain evidence="2 3">GY 10110</strain>
    </source>
</reference>
<feature type="transmembrane region" description="Helical" evidence="1">
    <location>
        <begin position="340"/>
        <end position="363"/>
    </location>
</feature>
<evidence type="ECO:0000313" key="2">
    <source>
        <dbReference type="EMBL" id="RLQ94670.1"/>
    </source>
</evidence>
<feature type="transmembrane region" description="Helical" evidence="1">
    <location>
        <begin position="149"/>
        <end position="170"/>
    </location>
</feature>
<feature type="transmembrane region" description="Helical" evidence="1">
    <location>
        <begin position="128"/>
        <end position="144"/>
    </location>
</feature>
<proteinExistence type="predicted"/>
<dbReference type="Proteomes" id="UP000276770">
    <property type="component" value="Unassembled WGS sequence"/>
</dbReference>
<organism evidence="2 3">
    <name type="scientific">Falsibacillus albus</name>
    <dbReference type="NCBI Taxonomy" id="2478915"/>
    <lineage>
        <taxon>Bacteria</taxon>
        <taxon>Bacillati</taxon>
        <taxon>Bacillota</taxon>
        <taxon>Bacilli</taxon>
        <taxon>Bacillales</taxon>
        <taxon>Bacillaceae</taxon>
        <taxon>Falsibacillus</taxon>
    </lineage>
</organism>
<protein>
    <submittedName>
        <fullName evidence="2">YibE/F family protein</fullName>
    </submittedName>
</protein>
<evidence type="ECO:0000313" key="3">
    <source>
        <dbReference type="Proteomes" id="UP000276770"/>
    </source>
</evidence>
<dbReference type="OrthoDB" id="5753718at2"/>
<sequence length="370" mass="40740">MKKLTYKQIILYAVIGLCFAASVLFVYHNEAFYKRTIAEVAKTSVDGTKKVTDAHGNVDHLYTQRITAEITNGKEKGKRIDLTNKFSSSGAYDQAYRVGNKLFVSVDKQLNEHGDLTGSIIDVKRDKYVLVMAWIFIITLLLVGKKQGVLSIISLAVNASLMSYALDVYVHHSDMSLLWICGILVILFTVISLLLISGFNEKTYAAITATLLGIFLSLGIAYLVIASTTGLRYEEMQFLTRPYRLVFMAGLFVGSLGAVMDVAITISSSIFGLFEKNRSVPMKALRTSGMDIGKDVMGTLTNILFFVYASGSIPVIILYLKNGSSLDFTLSMNLSLEFARALAGGIGIVLTIPISVYTSIFFVKRKRNSL</sequence>
<keyword evidence="3" id="KW-1185">Reference proteome</keyword>
<feature type="transmembrane region" description="Helical" evidence="1">
    <location>
        <begin position="295"/>
        <end position="320"/>
    </location>
</feature>
<dbReference type="AlphaFoldDB" id="A0A3L7JVV6"/>
<feature type="transmembrane region" description="Helical" evidence="1">
    <location>
        <begin position="203"/>
        <end position="225"/>
    </location>
</feature>
<keyword evidence="1" id="KW-0812">Transmembrane</keyword>
<dbReference type="EMBL" id="RCVZ01000009">
    <property type="protein sequence ID" value="RLQ94670.1"/>
    <property type="molecule type" value="Genomic_DNA"/>
</dbReference>
<dbReference type="Pfam" id="PF07907">
    <property type="entry name" value="YibE_F"/>
    <property type="match status" value="1"/>
</dbReference>
<accession>A0A3L7JVV6</accession>
<dbReference type="PANTHER" id="PTHR41771:SF1">
    <property type="entry name" value="MEMBRANE PROTEIN"/>
    <property type="match status" value="1"/>
</dbReference>
<feature type="transmembrane region" description="Helical" evidence="1">
    <location>
        <begin position="9"/>
        <end position="27"/>
    </location>
</feature>